<feature type="binding site" evidence="6">
    <location>
        <begin position="123"/>
        <end position="127"/>
    </location>
    <ligand>
        <name>NADP(+)</name>
        <dbReference type="ChEBI" id="CHEBI:58349"/>
    </ligand>
</feature>
<feature type="binding site" evidence="6">
    <location>
        <position position="62"/>
    </location>
    <ligand>
        <name>shikimate</name>
        <dbReference type="ChEBI" id="CHEBI:36208"/>
    </ligand>
</feature>
<dbReference type="GO" id="GO:0004764">
    <property type="term" value="F:shikimate 3-dehydrogenase (NADP+) activity"/>
    <property type="evidence" value="ECO:0007669"/>
    <property type="project" value="UniProtKB-UniRule"/>
</dbReference>
<feature type="binding site" evidence="6">
    <location>
        <begin position="145"/>
        <end position="150"/>
    </location>
    <ligand>
        <name>NADP(+)</name>
        <dbReference type="ChEBI" id="CHEBI:58349"/>
    </ligand>
</feature>
<organism evidence="10 11">
    <name type="scientific">Methanoliparum thermophilum</name>
    <dbReference type="NCBI Taxonomy" id="2491083"/>
    <lineage>
        <taxon>Archaea</taxon>
        <taxon>Methanobacteriati</taxon>
        <taxon>Methanobacteriota</taxon>
        <taxon>Candidatus Methanoliparia</taxon>
        <taxon>Candidatus Methanoliparales</taxon>
        <taxon>Candidatus Methanoliparaceae</taxon>
        <taxon>Candidatus Methanoliparum</taxon>
    </lineage>
</organism>
<evidence type="ECO:0000259" key="7">
    <source>
        <dbReference type="Pfam" id="PF01488"/>
    </source>
</evidence>
<dbReference type="Pfam" id="PF08501">
    <property type="entry name" value="Shikimate_dh_N"/>
    <property type="match status" value="1"/>
</dbReference>
<evidence type="ECO:0000256" key="3">
    <source>
        <dbReference type="ARBA" id="ARBA00022857"/>
    </source>
</evidence>
<dbReference type="HAMAP" id="MF_00222">
    <property type="entry name" value="Shikimate_DH_AroE"/>
    <property type="match status" value="1"/>
</dbReference>
<comment type="catalytic activity">
    <reaction evidence="6">
        <text>shikimate + NADP(+) = 3-dehydroshikimate + NADPH + H(+)</text>
        <dbReference type="Rhea" id="RHEA:17737"/>
        <dbReference type="ChEBI" id="CHEBI:15378"/>
        <dbReference type="ChEBI" id="CHEBI:16630"/>
        <dbReference type="ChEBI" id="CHEBI:36208"/>
        <dbReference type="ChEBI" id="CHEBI:57783"/>
        <dbReference type="ChEBI" id="CHEBI:58349"/>
        <dbReference type="EC" id="1.1.1.25"/>
    </reaction>
</comment>
<protein>
    <recommendedName>
        <fullName evidence="1 6">Shikimate dehydrogenase (NADP(+))</fullName>
        <shortName evidence="6">SDH</shortName>
        <ecNumber evidence="1 6">1.1.1.25</ecNumber>
    </recommendedName>
</protein>
<feature type="binding site" evidence="6">
    <location>
        <position position="207"/>
    </location>
    <ligand>
        <name>NADP(+)</name>
        <dbReference type="ChEBI" id="CHEBI:58349"/>
    </ligand>
</feature>
<keyword evidence="3 6" id="KW-0521">NADP</keyword>
<evidence type="ECO:0000256" key="2">
    <source>
        <dbReference type="ARBA" id="ARBA00022605"/>
    </source>
</evidence>
<comment type="subunit">
    <text evidence="6">Homodimer.</text>
</comment>
<dbReference type="InterPro" id="IPR041121">
    <property type="entry name" value="SDH_C"/>
</dbReference>
<dbReference type="GO" id="GO:0050661">
    <property type="term" value="F:NADP binding"/>
    <property type="evidence" value="ECO:0007669"/>
    <property type="project" value="InterPro"/>
</dbReference>
<proteinExistence type="inferred from homology"/>
<gene>
    <name evidence="6 10" type="primary">aroE</name>
    <name evidence="10" type="ORF">EF806_03375</name>
</gene>
<dbReference type="PANTHER" id="PTHR21089:SF1">
    <property type="entry name" value="BIFUNCTIONAL 3-DEHYDROQUINATE DEHYDRATASE_SHIKIMATE DEHYDROGENASE, CHLOROPLASTIC"/>
    <property type="match status" value="1"/>
</dbReference>
<keyword evidence="5 6" id="KW-0057">Aromatic amino acid biosynthesis</keyword>
<feature type="binding site" evidence="6">
    <location>
        <begin position="15"/>
        <end position="17"/>
    </location>
    <ligand>
        <name>shikimate</name>
        <dbReference type="ChEBI" id="CHEBI:36208"/>
    </ligand>
</feature>
<dbReference type="EC" id="1.1.1.25" evidence="1 6"/>
<dbReference type="GO" id="GO:0009423">
    <property type="term" value="P:chorismate biosynthetic process"/>
    <property type="evidence" value="ECO:0007669"/>
    <property type="project" value="UniProtKB-UniRule"/>
</dbReference>
<feature type="domain" description="SDH C-terminal" evidence="9">
    <location>
        <begin position="230"/>
        <end position="259"/>
    </location>
</feature>
<feature type="domain" description="Quinate/shikimate 5-dehydrogenase/glutamyl-tRNA reductase" evidence="7">
    <location>
        <begin position="107"/>
        <end position="183"/>
    </location>
</feature>
<dbReference type="GO" id="GO:0019632">
    <property type="term" value="P:shikimate metabolic process"/>
    <property type="evidence" value="ECO:0007669"/>
    <property type="project" value="InterPro"/>
</dbReference>
<dbReference type="GO" id="GO:0008652">
    <property type="term" value="P:amino acid biosynthetic process"/>
    <property type="evidence" value="ECO:0007669"/>
    <property type="project" value="UniProtKB-KW"/>
</dbReference>
<evidence type="ECO:0000259" key="8">
    <source>
        <dbReference type="Pfam" id="PF08501"/>
    </source>
</evidence>
<dbReference type="AlphaFoldDB" id="A0A520KT42"/>
<evidence type="ECO:0000256" key="1">
    <source>
        <dbReference type="ARBA" id="ARBA00012962"/>
    </source>
</evidence>
<sequence length="267" mass="29564">MMKIFGIIGNPVEHSLSPLMHNSAFKYLNIDATYFKFKVDFEKLKYAVLGADSLGFCGLNVTVPFKEEAINYTNPDKLAEQIGAINTIKFGKKIEGFNTDAIGAFMALKEITEIKDRNILILGAGGAAKAIAYALSKYARIFIANRTFKKGSDLAKKVGGESIKLEEVFNIIKSVDILINATTVGLNEDKSLLYHEDLHKDLIVFDLVYSPVKTRLLKEAEMVGAKTLNGIKMLLYQGAASFEIWTGIKAPISIMEDAISRFFDPVY</sequence>
<feature type="active site" description="Proton acceptor" evidence="6">
    <location>
        <position position="66"/>
    </location>
</feature>
<dbReference type="InterPro" id="IPR013708">
    <property type="entry name" value="Shikimate_DH-bd_N"/>
</dbReference>
<dbReference type="InterPro" id="IPR036291">
    <property type="entry name" value="NAD(P)-bd_dom_sf"/>
</dbReference>
<name>A0A520KT42_METT2</name>
<accession>A0A520KT42</accession>
<dbReference type="GO" id="GO:0009073">
    <property type="term" value="P:aromatic amino acid family biosynthetic process"/>
    <property type="evidence" value="ECO:0007669"/>
    <property type="project" value="UniProtKB-KW"/>
</dbReference>
<dbReference type="Pfam" id="PF18317">
    <property type="entry name" value="SDH_C"/>
    <property type="match status" value="1"/>
</dbReference>
<dbReference type="SUPFAM" id="SSF51735">
    <property type="entry name" value="NAD(P)-binding Rossmann-fold domains"/>
    <property type="match status" value="1"/>
</dbReference>
<dbReference type="Proteomes" id="UP000317158">
    <property type="component" value="Unassembled WGS sequence"/>
</dbReference>
<dbReference type="PANTHER" id="PTHR21089">
    <property type="entry name" value="SHIKIMATE DEHYDROGENASE"/>
    <property type="match status" value="1"/>
</dbReference>
<dbReference type="InterPro" id="IPR006151">
    <property type="entry name" value="Shikm_DH/Glu-tRNA_Rdtase"/>
</dbReference>
<evidence type="ECO:0000256" key="5">
    <source>
        <dbReference type="ARBA" id="ARBA00023141"/>
    </source>
</evidence>
<dbReference type="CDD" id="cd01065">
    <property type="entry name" value="NAD_bind_Shikimate_DH"/>
    <property type="match status" value="1"/>
</dbReference>
<feature type="domain" description="Shikimate dehydrogenase substrate binding N-terminal" evidence="8">
    <location>
        <begin position="7"/>
        <end position="88"/>
    </location>
</feature>
<evidence type="ECO:0000256" key="6">
    <source>
        <dbReference type="HAMAP-Rule" id="MF_00222"/>
    </source>
</evidence>
<dbReference type="EMBL" id="RXIF01000004">
    <property type="protein sequence ID" value="RZN65097.1"/>
    <property type="molecule type" value="Genomic_DNA"/>
</dbReference>
<comment type="caution">
    <text evidence="6">Lacks conserved residue(s) required for the propagation of feature annotation.</text>
</comment>
<feature type="binding site" evidence="6">
    <location>
        <position position="86"/>
    </location>
    <ligand>
        <name>shikimate</name>
        <dbReference type="ChEBI" id="CHEBI:36208"/>
    </ligand>
</feature>
<evidence type="ECO:0000313" key="10">
    <source>
        <dbReference type="EMBL" id="RZN65097.1"/>
    </source>
</evidence>
<keyword evidence="4 6" id="KW-0560">Oxidoreductase</keyword>
<dbReference type="Gene3D" id="3.40.50.10860">
    <property type="entry name" value="Leucine Dehydrogenase, chain A, domain 1"/>
    <property type="match status" value="1"/>
</dbReference>
<comment type="caution">
    <text evidence="10">The sequence shown here is derived from an EMBL/GenBank/DDBJ whole genome shotgun (WGS) entry which is preliminary data.</text>
</comment>
<evidence type="ECO:0000259" key="9">
    <source>
        <dbReference type="Pfam" id="PF18317"/>
    </source>
</evidence>
<dbReference type="Gene3D" id="3.40.50.720">
    <property type="entry name" value="NAD(P)-binding Rossmann-like Domain"/>
    <property type="match status" value="1"/>
</dbReference>
<dbReference type="NCBIfam" id="NF001319">
    <property type="entry name" value="PRK00258.3-3"/>
    <property type="match status" value="1"/>
</dbReference>
<dbReference type="Pfam" id="PF01488">
    <property type="entry name" value="Shikimate_DH"/>
    <property type="match status" value="1"/>
</dbReference>
<dbReference type="NCBIfam" id="TIGR00507">
    <property type="entry name" value="aroE"/>
    <property type="match status" value="1"/>
</dbReference>
<comment type="similarity">
    <text evidence="6">Belongs to the shikimate dehydrogenase family.</text>
</comment>
<evidence type="ECO:0000256" key="4">
    <source>
        <dbReference type="ARBA" id="ARBA00023002"/>
    </source>
</evidence>
<dbReference type="SUPFAM" id="SSF53223">
    <property type="entry name" value="Aminoacid dehydrogenase-like, N-terminal domain"/>
    <property type="match status" value="1"/>
</dbReference>
<feature type="binding site" evidence="6">
    <location>
        <position position="100"/>
    </location>
    <ligand>
        <name>shikimate</name>
        <dbReference type="ChEBI" id="CHEBI:36208"/>
    </ligand>
</feature>
<keyword evidence="2 6" id="KW-0028">Amino-acid biosynthesis</keyword>
<dbReference type="InterPro" id="IPR011342">
    <property type="entry name" value="Shikimate_DH"/>
</dbReference>
<evidence type="ECO:0000313" key="11">
    <source>
        <dbReference type="Proteomes" id="UP000317158"/>
    </source>
</evidence>
<comment type="pathway">
    <text evidence="6">Metabolic intermediate biosynthesis; chorismate biosynthesis; chorismate from D-erythrose 4-phosphate and phosphoenolpyruvate: step 4/7.</text>
</comment>
<comment type="function">
    <text evidence="6">Involved in the biosynthesis of the chorismate, which leads to the biosynthesis of aromatic amino acids. Catalyzes the reversible NADPH linked reduction of 3-dehydroshikimate (DHSA) to yield shikimate (SA).</text>
</comment>
<dbReference type="UniPathway" id="UPA00053">
    <property type="reaction ID" value="UER00087"/>
</dbReference>
<feature type="binding site" evidence="6">
    <location>
        <position position="209"/>
    </location>
    <ligand>
        <name>shikimate</name>
        <dbReference type="ChEBI" id="CHEBI:36208"/>
    </ligand>
</feature>
<feature type="binding site" evidence="6">
    <location>
        <position position="237"/>
    </location>
    <ligand>
        <name>shikimate</name>
        <dbReference type="ChEBI" id="CHEBI:36208"/>
    </ligand>
</feature>
<dbReference type="InterPro" id="IPR046346">
    <property type="entry name" value="Aminoacid_DH-like_N_sf"/>
</dbReference>
<reference evidence="10 11" key="1">
    <citation type="journal article" date="2019" name="Nat. Microbiol.">
        <title>Wide diversity of methane and short-chain alkane metabolisms in uncultured archaea.</title>
        <authorList>
            <person name="Borrel G."/>
            <person name="Adam P.S."/>
            <person name="McKay L.J."/>
            <person name="Chen L.X."/>
            <person name="Sierra-Garcia I.N."/>
            <person name="Sieber C.M."/>
            <person name="Letourneur Q."/>
            <person name="Ghozlane A."/>
            <person name="Andersen G.L."/>
            <person name="Li W.J."/>
            <person name="Hallam S.J."/>
            <person name="Muyzer G."/>
            <person name="de Oliveira V.M."/>
            <person name="Inskeep W.P."/>
            <person name="Banfield J.F."/>
            <person name="Gribaldo S."/>
        </authorList>
    </citation>
    <scope>NUCLEOTIDE SEQUENCE [LARGE SCALE GENOMIC DNA]</scope>
    <source>
        <strain evidence="10">NM1a</strain>
    </source>
</reference>
<dbReference type="InterPro" id="IPR022893">
    <property type="entry name" value="Shikimate_DH_fam"/>
</dbReference>
<feature type="binding site" evidence="6">
    <location>
        <position position="230"/>
    </location>
    <ligand>
        <name>NADP(+)</name>
        <dbReference type="ChEBI" id="CHEBI:58349"/>
    </ligand>
</feature>